<comment type="caution">
    <text evidence="1">The sequence shown here is derived from an EMBL/GenBank/DDBJ whole genome shotgun (WGS) entry which is preliminary data.</text>
</comment>
<reference evidence="1 2" key="1">
    <citation type="submission" date="2020-02" db="EMBL/GenBank/DDBJ databases">
        <title>Whole-genome analyses of novel actinobacteria.</title>
        <authorList>
            <person name="Sahin N."/>
        </authorList>
    </citation>
    <scope>NUCLEOTIDE SEQUENCE [LARGE SCALE GENOMIC DNA]</scope>
    <source>
        <strain evidence="1 2">A7024</strain>
    </source>
</reference>
<accession>A0A6G4TY86</accession>
<keyword evidence="2" id="KW-1185">Reference proteome</keyword>
<dbReference type="Proteomes" id="UP000481583">
    <property type="component" value="Unassembled WGS sequence"/>
</dbReference>
<dbReference type="RefSeq" id="WP_165236592.1">
    <property type="nucleotide sequence ID" value="NZ_JAAKZV010000043.1"/>
</dbReference>
<proteinExistence type="predicted"/>
<evidence type="ECO:0000313" key="1">
    <source>
        <dbReference type="EMBL" id="NGN64783.1"/>
    </source>
</evidence>
<dbReference type="AlphaFoldDB" id="A0A6G4TY86"/>
<dbReference type="EMBL" id="JAAKZV010000043">
    <property type="protein sequence ID" value="NGN64783.1"/>
    <property type="molecule type" value="Genomic_DNA"/>
</dbReference>
<organism evidence="1 2">
    <name type="scientific">Streptomyces coryli</name>
    <dbReference type="NCBI Taxonomy" id="1128680"/>
    <lineage>
        <taxon>Bacteria</taxon>
        <taxon>Bacillati</taxon>
        <taxon>Actinomycetota</taxon>
        <taxon>Actinomycetes</taxon>
        <taxon>Kitasatosporales</taxon>
        <taxon>Streptomycetaceae</taxon>
        <taxon>Streptomyces</taxon>
    </lineage>
</organism>
<name>A0A6G4TY86_9ACTN</name>
<protein>
    <submittedName>
        <fullName evidence="1">Uncharacterized protein</fullName>
    </submittedName>
</protein>
<evidence type="ECO:0000313" key="2">
    <source>
        <dbReference type="Proteomes" id="UP000481583"/>
    </source>
</evidence>
<gene>
    <name evidence="1" type="ORF">G5C51_12835</name>
</gene>
<sequence>MAHDPLLQPECWLLFALAWPEATRAATGTWAVALVPAVVPRRIVSRGAGVALDLAQAAARAPGSSRAVFLSDITLWLNSEGKTWSDLGIDHHAVTHELARARVPLLRLTLTRTTYALMCDAGRGGRRQRHPGGRTRRVTANNATARQRRQAHTHLARLLAAHWPTYIQDVIDRGMLRAA</sequence>